<keyword evidence="1" id="KW-0472">Membrane</keyword>
<keyword evidence="2" id="KW-0732">Signal</keyword>
<dbReference type="Proteomes" id="UP000191931">
    <property type="component" value="Unassembled WGS sequence"/>
</dbReference>
<evidence type="ECO:0000256" key="2">
    <source>
        <dbReference type="SAM" id="SignalP"/>
    </source>
</evidence>
<evidence type="ECO:0000313" key="4">
    <source>
        <dbReference type="Proteomes" id="UP000191931"/>
    </source>
</evidence>
<feature type="transmembrane region" description="Helical" evidence="1">
    <location>
        <begin position="135"/>
        <end position="155"/>
    </location>
</feature>
<accession>A0A1W1HE31</accession>
<feature type="chain" id="PRO_5013229775" description="PEP-CTERM protein-sorting domain-containing protein" evidence="2">
    <location>
        <begin position="24"/>
        <end position="162"/>
    </location>
</feature>
<evidence type="ECO:0000313" key="3">
    <source>
        <dbReference type="EMBL" id="SLM30648.1"/>
    </source>
</evidence>
<dbReference type="OrthoDB" id="9808150at2"/>
<keyword evidence="4" id="KW-1185">Reference proteome</keyword>
<organism evidence="3 4">
    <name type="scientific">Desulfamplus magnetovallimortis</name>
    <dbReference type="NCBI Taxonomy" id="1246637"/>
    <lineage>
        <taxon>Bacteria</taxon>
        <taxon>Pseudomonadati</taxon>
        <taxon>Thermodesulfobacteriota</taxon>
        <taxon>Desulfobacteria</taxon>
        <taxon>Desulfobacterales</taxon>
        <taxon>Desulfobacteraceae</taxon>
        <taxon>Desulfamplus</taxon>
    </lineage>
</organism>
<keyword evidence="1" id="KW-1133">Transmembrane helix</keyword>
<evidence type="ECO:0008006" key="5">
    <source>
        <dbReference type="Google" id="ProtNLM"/>
    </source>
</evidence>
<evidence type="ECO:0000256" key="1">
    <source>
        <dbReference type="SAM" id="Phobius"/>
    </source>
</evidence>
<feature type="signal peptide" evidence="2">
    <location>
        <begin position="1"/>
        <end position="23"/>
    </location>
</feature>
<dbReference type="STRING" id="1246637.MTBBW1_2360031"/>
<proteinExistence type="predicted"/>
<keyword evidence="1" id="KW-0812">Transmembrane</keyword>
<name>A0A1W1HE31_9BACT</name>
<dbReference type="RefSeq" id="WP_080808969.1">
    <property type="nucleotide sequence ID" value="NZ_LT828563.1"/>
</dbReference>
<reference evidence="3 4" key="1">
    <citation type="submission" date="2017-03" db="EMBL/GenBank/DDBJ databases">
        <authorList>
            <person name="Afonso C.L."/>
            <person name="Miller P.J."/>
            <person name="Scott M.A."/>
            <person name="Spackman E."/>
            <person name="Goraichik I."/>
            <person name="Dimitrov K.M."/>
            <person name="Suarez D.L."/>
            <person name="Swayne D.E."/>
        </authorList>
    </citation>
    <scope>NUCLEOTIDE SEQUENCE [LARGE SCALE GENOMIC DNA]</scope>
    <source>
        <strain evidence="3">PRJEB14757</strain>
    </source>
</reference>
<protein>
    <recommendedName>
        <fullName evidence="5">PEP-CTERM protein-sorting domain-containing protein</fullName>
    </recommendedName>
</protein>
<sequence>MKKTIINVISLLFVLGFSGVALGATLNSGVHISDYPSPNDWETTVEGMLTGVDLVFIAKEEFDDDVKSGKSKLSQLVYYYTVKAGNDFALYEISGGLYDVSWANETIKNPNNTNNNLKDVSHVTFWGIPTPTNPVPIPASVLLLGSGLIGVVGLGKKRKESA</sequence>
<gene>
    <name evidence="3" type="ORF">MTBBW1_2360031</name>
</gene>
<dbReference type="AlphaFoldDB" id="A0A1W1HE31"/>
<dbReference type="EMBL" id="FWEV01000153">
    <property type="protein sequence ID" value="SLM30648.1"/>
    <property type="molecule type" value="Genomic_DNA"/>
</dbReference>